<dbReference type="EMBL" id="LSSN01004864">
    <property type="protein sequence ID" value="OMJ10745.1"/>
    <property type="molecule type" value="Genomic_DNA"/>
</dbReference>
<accession>A0A1R1X808</accession>
<dbReference type="OrthoDB" id="5670339at2759"/>
<proteinExistence type="predicted"/>
<reference evidence="1 2" key="1">
    <citation type="submission" date="2017-01" db="EMBL/GenBank/DDBJ databases">
        <authorList>
            <person name="Mah S.A."/>
            <person name="Swanson W.J."/>
            <person name="Moy G.W."/>
            <person name="Vacquier V.D."/>
        </authorList>
    </citation>
    <scope>NUCLEOTIDE SEQUENCE [LARGE SCALE GENOMIC DNA]</scope>
    <source>
        <strain evidence="1 2">GSMNP</strain>
    </source>
</reference>
<keyword evidence="2" id="KW-1185">Reference proteome</keyword>
<name>A0A1R1X808_9FUNG</name>
<comment type="caution">
    <text evidence="1">The sequence shown here is derived from an EMBL/GenBank/DDBJ whole genome shotgun (WGS) entry which is preliminary data.</text>
</comment>
<evidence type="ECO:0000313" key="1">
    <source>
        <dbReference type="EMBL" id="OMJ10745.1"/>
    </source>
</evidence>
<protein>
    <submittedName>
        <fullName evidence="1">Uncharacterized protein</fullName>
    </submittedName>
</protein>
<organism evidence="1 2">
    <name type="scientific">Smittium culicis</name>
    <dbReference type="NCBI Taxonomy" id="133412"/>
    <lineage>
        <taxon>Eukaryota</taxon>
        <taxon>Fungi</taxon>
        <taxon>Fungi incertae sedis</taxon>
        <taxon>Zoopagomycota</taxon>
        <taxon>Kickxellomycotina</taxon>
        <taxon>Harpellomycetes</taxon>
        <taxon>Harpellales</taxon>
        <taxon>Legeriomycetaceae</taxon>
        <taxon>Smittium</taxon>
    </lineage>
</organism>
<dbReference type="AlphaFoldDB" id="A0A1R1X808"/>
<gene>
    <name evidence="1" type="ORF">AYI70_g10142</name>
</gene>
<sequence>MIQNQLNIQNNELIVPNNTSSNPFIDAGKQLRRSFESNVSDYSIISASSIISVQNIPLKYTNINNANSGSSKLEYLKNKAKRVSVFIKGKNYLPKIKFSPKETKSSLNQSTRDQKILKNKPTIDYFKINSNQNFLPVIDNPKKLQLIYHNTKPLASSKNSYSAKPVSPTLTKCFSPKTTDSAPSDYNLLEFCEMYNLKKYKNSFSTSQTKKNLFLKNPSIPPPLPTKDTDNKPYVWDTATKNHTNKLRNEVTVNFNSYLKRTIVSGYLKSTNDNRKGAIDTLLSKKNPSLRRKPMNIKV</sequence>
<dbReference type="Proteomes" id="UP000187283">
    <property type="component" value="Unassembled WGS sequence"/>
</dbReference>
<evidence type="ECO:0000313" key="2">
    <source>
        <dbReference type="Proteomes" id="UP000187283"/>
    </source>
</evidence>